<evidence type="ECO:0000259" key="7">
    <source>
        <dbReference type="PROSITE" id="PS50928"/>
    </source>
</evidence>
<dbReference type="CDD" id="cd06261">
    <property type="entry name" value="TM_PBP2"/>
    <property type="match status" value="1"/>
</dbReference>
<feature type="transmembrane region" description="Helical" evidence="6">
    <location>
        <begin position="20"/>
        <end position="41"/>
    </location>
</feature>
<evidence type="ECO:0000256" key="1">
    <source>
        <dbReference type="ARBA" id="ARBA00004141"/>
    </source>
</evidence>
<keyword evidence="4 6" id="KW-1133">Transmembrane helix</keyword>
<evidence type="ECO:0000256" key="3">
    <source>
        <dbReference type="ARBA" id="ARBA00022692"/>
    </source>
</evidence>
<feature type="transmembrane region" description="Helical" evidence="6">
    <location>
        <begin position="145"/>
        <end position="165"/>
    </location>
</feature>
<organism evidence="8 9">
    <name type="scientific">Streptococcus caprae</name>
    <dbReference type="NCBI Taxonomy" id="1640501"/>
    <lineage>
        <taxon>Bacteria</taxon>
        <taxon>Bacillati</taxon>
        <taxon>Bacillota</taxon>
        <taxon>Bacilli</taxon>
        <taxon>Lactobacillales</taxon>
        <taxon>Streptococcaceae</taxon>
        <taxon>Streptococcus</taxon>
    </lineage>
</organism>
<evidence type="ECO:0000256" key="5">
    <source>
        <dbReference type="ARBA" id="ARBA00023136"/>
    </source>
</evidence>
<dbReference type="Gene3D" id="1.10.3720.10">
    <property type="entry name" value="MetI-like"/>
    <property type="match status" value="1"/>
</dbReference>
<feature type="transmembrane region" description="Helical" evidence="6">
    <location>
        <begin position="81"/>
        <end position="101"/>
    </location>
</feature>
<protein>
    <submittedName>
        <fullName evidence="8">ABC transporter permease</fullName>
    </submittedName>
</protein>
<dbReference type="InterPro" id="IPR051204">
    <property type="entry name" value="ABC_transp_perm/SBD"/>
</dbReference>
<dbReference type="RefSeq" id="WP_380425574.1">
    <property type="nucleotide sequence ID" value="NZ_JBHRZV010000027.1"/>
</dbReference>
<feature type="transmembrane region" description="Helical" evidence="6">
    <location>
        <begin position="53"/>
        <end position="75"/>
    </location>
</feature>
<keyword evidence="5 6" id="KW-0472">Membrane</keyword>
<dbReference type="InterPro" id="IPR035906">
    <property type="entry name" value="MetI-like_sf"/>
</dbReference>
<dbReference type="InterPro" id="IPR000515">
    <property type="entry name" value="MetI-like"/>
</dbReference>
<dbReference type="Proteomes" id="UP001595807">
    <property type="component" value="Unassembled WGS sequence"/>
</dbReference>
<evidence type="ECO:0000313" key="8">
    <source>
        <dbReference type="EMBL" id="MFC3927702.1"/>
    </source>
</evidence>
<dbReference type="PROSITE" id="PS50928">
    <property type="entry name" value="ABC_TM1"/>
    <property type="match status" value="1"/>
</dbReference>
<proteinExistence type="inferred from homology"/>
<dbReference type="SUPFAM" id="SSF161098">
    <property type="entry name" value="MetI-like"/>
    <property type="match status" value="1"/>
</dbReference>
<keyword evidence="9" id="KW-1185">Reference proteome</keyword>
<feature type="transmembrane region" description="Helical" evidence="6">
    <location>
        <begin position="122"/>
        <end position="139"/>
    </location>
</feature>
<evidence type="ECO:0000256" key="4">
    <source>
        <dbReference type="ARBA" id="ARBA00022989"/>
    </source>
</evidence>
<dbReference type="Pfam" id="PF00528">
    <property type="entry name" value="BPD_transp_1"/>
    <property type="match status" value="1"/>
</dbReference>
<dbReference type="EMBL" id="JBHRZV010000027">
    <property type="protein sequence ID" value="MFC3927702.1"/>
    <property type="molecule type" value="Genomic_DNA"/>
</dbReference>
<comment type="similarity">
    <text evidence="6">Belongs to the binding-protein-dependent transport system permease family.</text>
</comment>
<accession>A0ABV8CUD9</accession>
<gene>
    <name evidence="8" type="ORF">ACFORF_03575</name>
</gene>
<feature type="domain" description="ABC transmembrane type-1" evidence="7">
    <location>
        <begin position="16"/>
        <end position="195"/>
    </location>
</feature>
<evidence type="ECO:0000256" key="6">
    <source>
        <dbReference type="RuleBase" id="RU363032"/>
    </source>
</evidence>
<evidence type="ECO:0000313" key="9">
    <source>
        <dbReference type="Proteomes" id="UP001595807"/>
    </source>
</evidence>
<reference evidence="9" key="1">
    <citation type="journal article" date="2019" name="Int. J. Syst. Evol. Microbiol.">
        <title>The Global Catalogue of Microorganisms (GCM) 10K type strain sequencing project: providing services to taxonomists for standard genome sequencing and annotation.</title>
        <authorList>
            <consortium name="The Broad Institute Genomics Platform"/>
            <consortium name="The Broad Institute Genome Sequencing Center for Infectious Disease"/>
            <person name="Wu L."/>
            <person name="Ma J."/>
        </authorList>
    </citation>
    <scope>NUCLEOTIDE SEQUENCE [LARGE SCALE GENOMIC DNA]</scope>
    <source>
        <strain evidence="9">CCUG 67170</strain>
    </source>
</reference>
<dbReference type="PANTHER" id="PTHR30177">
    <property type="entry name" value="GLYCINE BETAINE/L-PROLINE TRANSPORT SYSTEM PERMEASE PROTEIN PROW"/>
    <property type="match status" value="1"/>
</dbReference>
<comment type="caution">
    <text evidence="8">The sequence shown here is derived from an EMBL/GenBank/DDBJ whole genome shotgun (WGS) entry which is preliminary data.</text>
</comment>
<comment type="subcellular location">
    <subcellularLocation>
        <location evidence="6">Cell membrane</location>
        <topology evidence="6">Multi-pass membrane protein</topology>
    </subcellularLocation>
    <subcellularLocation>
        <location evidence="1">Membrane</location>
        <topology evidence="1">Multi-pass membrane protein</topology>
    </subcellularLocation>
</comment>
<name>A0ABV8CUD9_9STRE</name>
<evidence type="ECO:0000256" key="2">
    <source>
        <dbReference type="ARBA" id="ARBA00022448"/>
    </source>
</evidence>
<sequence>MIEYYQKSSEQLFLATSQHLFLAGISLGLAIVLASLLTIVLHFNPKWQSASTYFLSLLYAIPSFALFALLIPWTGLGRTSAIIVLVIYAQYSLVGSFLSGLSQVEASIKEAAVGMGMTPWQVFYKVEIPLALPAIFAGIRITVTAIIAIATIAATINAGGLGTILFEGLRTMSMPKLLWGILLTVGISLLVNLILYLIEELLKQDIS</sequence>
<dbReference type="PANTHER" id="PTHR30177:SF4">
    <property type="entry name" value="OSMOPROTECTANT IMPORT PERMEASE PROTEIN OSMW"/>
    <property type="match status" value="1"/>
</dbReference>
<feature type="transmembrane region" description="Helical" evidence="6">
    <location>
        <begin position="177"/>
        <end position="198"/>
    </location>
</feature>
<keyword evidence="3 6" id="KW-0812">Transmembrane</keyword>
<keyword evidence="2 6" id="KW-0813">Transport</keyword>